<name>A0ABV2K8U0_SPOPS</name>
<evidence type="ECO:0000256" key="7">
    <source>
        <dbReference type="ARBA" id="ARBA00023049"/>
    </source>
</evidence>
<dbReference type="InterPro" id="IPR018392">
    <property type="entry name" value="LysM"/>
</dbReference>
<dbReference type="SUPFAM" id="SSF53187">
    <property type="entry name" value="Zn-dependent exopeptidases"/>
    <property type="match status" value="1"/>
</dbReference>
<dbReference type="SMART" id="SM00257">
    <property type="entry name" value="LysM"/>
    <property type="match status" value="2"/>
</dbReference>
<sequence>MDIFARPGDSFWNFSQVFKMPLQLIIDSNRNINTQILMTGQRIQIPGFVATNYKIQTGDSLCLIAQRLNLPLYSLLLVNPNLEPNRLQVGQLIKIPQRITWRLINGIQNFDYDIMMNDIRRLLAVYPFLQTAPIGNSVLKREIPEILVGSGTKRVHYNGSFHANEWITTPIILTFLNDYLLSLTNQTTIRGLFTFPFYQQTTLSIVPMVNPDGVNLVLNGPPANEPWRSRVVELNNGSLDFSDWKANIRGVDLNDQFPANWDRERARNPKYPGPRDYGGERPLSEPEAIAIADLTRRRDFARVLALHTQGEVIYWGYENLEPPESEVLVNEFSRVSGYESVQTIESYAGYKDWFIQEWRRPGFTVELGSGKNPLPLDQFDEIYQETLGIFLAGLYV</sequence>
<dbReference type="PROSITE" id="PS51782">
    <property type="entry name" value="LYSM"/>
    <property type="match status" value="2"/>
</dbReference>
<gene>
    <name evidence="11" type="ORF">ABIC55_002582</name>
</gene>
<evidence type="ECO:0000313" key="12">
    <source>
        <dbReference type="Proteomes" id="UP001549104"/>
    </source>
</evidence>
<dbReference type="Proteomes" id="UP001549104">
    <property type="component" value="Unassembled WGS sequence"/>
</dbReference>
<protein>
    <submittedName>
        <fullName evidence="11">G-D-glutamyl-meso-diaminopimelate peptidase</fullName>
        <ecNumber evidence="11">3.4.19.11</ecNumber>
    </submittedName>
</protein>
<dbReference type="Pfam" id="PF00246">
    <property type="entry name" value="Peptidase_M14"/>
    <property type="match status" value="1"/>
</dbReference>
<feature type="active site" description="Proton donor/acceptor" evidence="8">
    <location>
        <position position="366"/>
    </location>
</feature>
<dbReference type="InterPro" id="IPR034274">
    <property type="entry name" value="ENP1_M14_CPD"/>
</dbReference>
<dbReference type="Gene3D" id="3.40.630.10">
    <property type="entry name" value="Zn peptidases"/>
    <property type="match status" value="1"/>
</dbReference>
<evidence type="ECO:0000256" key="5">
    <source>
        <dbReference type="ARBA" id="ARBA00022801"/>
    </source>
</evidence>
<dbReference type="PANTHER" id="PTHR11705">
    <property type="entry name" value="PROTEASE FAMILY M14 CARBOXYPEPTIDASE A,B"/>
    <property type="match status" value="1"/>
</dbReference>
<comment type="cofactor">
    <cofactor evidence="1">
        <name>Zn(2+)</name>
        <dbReference type="ChEBI" id="CHEBI:29105"/>
    </cofactor>
</comment>
<feature type="domain" description="LysM" evidence="9">
    <location>
        <begin position="1"/>
        <end position="45"/>
    </location>
</feature>
<dbReference type="InterPro" id="IPR057246">
    <property type="entry name" value="CARBOXYPEPT_ZN_1"/>
</dbReference>
<dbReference type="PROSITE" id="PS52035">
    <property type="entry name" value="PEPTIDASE_M14"/>
    <property type="match status" value="1"/>
</dbReference>
<dbReference type="RefSeq" id="WP_354313346.1">
    <property type="nucleotide sequence ID" value="NZ_JBEPME010000003.1"/>
</dbReference>
<keyword evidence="5 11" id="KW-0378">Hydrolase</keyword>
<keyword evidence="12" id="KW-1185">Reference proteome</keyword>
<comment type="caution">
    <text evidence="11">The sequence shown here is derived from an EMBL/GenBank/DDBJ whole genome shotgun (WGS) entry which is preliminary data.</text>
</comment>
<keyword evidence="4" id="KW-0479">Metal-binding</keyword>
<comment type="similarity">
    <text evidence="2 8">Belongs to the peptidase M14 family.</text>
</comment>
<dbReference type="EC" id="3.4.19.11" evidence="11"/>
<evidence type="ECO:0000256" key="2">
    <source>
        <dbReference type="ARBA" id="ARBA00005988"/>
    </source>
</evidence>
<dbReference type="SUPFAM" id="SSF54106">
    <property type="entry name" value="LysM domain"/>
    <property type="match status" value="1"/>
</dbReference>
<proteinExistence type="inferred from homology"/>
<evidence type="ECO:0000256" key="6">
    <source>
        <dbReference type="ARBA" id="ARBA00022833"/>
    </source>
</evidence>
<keyword evidence="3" id="KW-0645">Protease</keyword>
<dbReference type="PRINTS" id="PR00765">
    <property type="entry name" value="CRBOXYPTASEA"/>
</dbReference>
<keyword evidence="6" id="KW-0862">Zinc</keyword>
<dbReference type="InterPro" id="IPR000834">
    <property type="entry name" value="Peptidase_M14"/>
</dbReference>
<dbReference type="EMBL" id="JBEPME010000003">
    <property type="protein sequence ID" value="MET3657495.1"/>
    <property type="molecule type" value="Genomic_DNA"/>
</dbReference>
<keyword evidence="7" id="KW-0482">Metalloprotease</keyword>
<evidence type="ECO:0000256" key="4">
    <source>
        <dbReference type="ARBA" id="ARBA00022723"/>
    </source>
</evidence>
<evidence type="ECO:0000259" key="10">
    <source>
        <dbReference type="PROSITE" id="PS52035"/>
    </source>
</evidence>
<dbReference type="CDD" id="cd06229">
    <property type="entry name" value="M14_Endopeptidase_I"/>
    <property type="match status" value="1"/>
</dbReference>
<dbReference type="Gene3D" id="3.10.350.10">
    <property type="entry name" value="LysM domain"/>
    <property type="match status" value="1"/>
</dbReference>
<accession>A0ABV2K8U0</accession>
<dbReference type="GO" id="GO:0016787">
    <property type="term" value="F:hydrolase activity"/>
    <property type="evidence" value="ECO:0007669"/>
    <property type="project" value="UniProtKB-KW"/>
</dbReference>
<evidence type="ECO:0000256" key="1">
    <source>
        <dbReference type="ARBA" id="ARBA00001947"/>
    </source>
</evidence>
<dbReference type="InterPro" id="IPR036779">
    <property type="entry name" value="LysM_dom_sf"/>
</dbReference>
<dbReference type="PROSITE" id="PS00132">
    <property type="entry name" value="CARBOXYPEPT_ZN_1"/>
    <property type="match status" value="1"/>
</dbReference>
<evidence type="ECO:0000313" key="11">
    <source>
        <dbReference type="EMBL" id="MET3657495.1"/>
    </source>
</evidence>
<dbReference type="PANTHER" id="PTHR11705:SF143">
    <property type="entry name" value="SLL0236 PROTEIN"/>
    <property type="match status" value="1"/>
</dbReference>
<dbReference type="SMART" id="SM00631">
    <property type="entry name" value="Zn_pept"/>
    <property type="match status" value="1"/>
</dbReference>
<dbReference type="CDD" id="cd00118">
    <property type="entry name" value="LysM"/>
    <property type="match status" value="1"/>
</dbReference>
<reference evidence="11 12" key="1">
    <citation type="submission" date="2024-06" db="EMBL/GenBank/DDBJ databases">
        <title>Sorghum-associated microbial communities from plants grown in Nebraska, USA.</title>
        <authorList>
            <person name="Schachtman D."/>
        </authorList>
    </citation>
    <scope>NUCLEOTIDE SEQUENCE [LARGE SCALE GENOMIC DNA]</scope>
    <source>
        <strain evidence="11 12">1288</strain>
    </source>
</reference>
<dbReference type="Pfam" id="PF01476">
    <property type="entry name" value="LysM"/>
    <property type="match status" value="2"/>
</dbReference>
<organism evidence="11 12">
    <name type="scientific">Sporosarcina psychrophila</name>
    <name type="common">Bacillus psychrophilus</name>
    <dbReference type="NCBI Taxonomy" id="1476"/>
    <lineage>
        <taxon>Bacteria</taxon>
        <taxon>Bacillati</taxon>
        <taxon>Bacillota</taxon>
        <taxon>Bacilli</taxon>
        <taxon>Bacillales</taxon>
        <taxon>Caryophanaceae</taxon>
        <taxon>Sporosarcina</taxon>
    </lineage>
</organism>
<feature type="domain" description="Peptidase M14" evidence="10">
    <location>
        <begin position="108"/>
        <end position="394"/>
    </location>
</feature>
<feature type="domain" description="LysM" evidence="9">
    <location>
        <begin position="51"/>
        <end position="95"/>
    </location>
</feature>
<evidence type="ECO:0000259" key="9">
    <source>
        <dbReference type="PROSITE" id="PS51782"/>
    </source>
</evidence>
<evidence type="ECO:0000256" key="3">
    <source>
        <dbReference type="ARBA" id="ARBA00022670"/>
    </source>
</evidence>
<evidence type="ECO:0000256" key="8">
    <source>
        <dbReference type="PROSITE-ProRule" id="PRU01379"/>
    </source>
</evidence>